<dbReference type="GO" id="GO:0032259">
    <property type="term" value="P:methylation"/>
    <property type="evidence" value="ECO:0007669"/>
    <property type="project" value="UniProtKB-KW"/>
</dbReference>
<feature type="domain" description="Release factor glutamine methyltransferase N-terminal" evidence="6">
    <location>
        <begin position="10"/>
        <end position="77"/>
    </location>
</feature>
<feature type="binding site" evidence="4">
    <location>
        <begin position="198"/>
        <end position="201"/>
    </location>
    <ligand>
        <name>substrate</name>
    </ligand>
</feature>
<feature type="binding site" evidence="4">
    <location>
        <position position="198"/>
    </location>
    <ligand>
        <name>S-adenosyl-L-methionine</name>
        <dbReference type="ChEBI" id="CHEBI:59789"/>
    </ligand>
</feature>
<dbReference type="HAMAP" id="MF_02126">
    <property type="entry name" value="RF_methyltr_PrmC"/>
    <property type="match status" value="1"/>
</dbReference>
<dbReference type="CDD" id="cd02440">
    <property type="entry name" value="AdoMet_MTases"/>
    <property type="match status" value="1"/>
</dbReference>
<dbReference type="Pfam" id="PF13847">
    <property type="entry name" value="Methyltransf_31"/>
    <property type="match status" value="1"/>
</dbReference>
<evidence type="ECO:0000313" key="7">
    <source>
        <dbReference type="EMBL" id="MBD2152116.1"/>
    </source>
</evidence>
<dbReference type="Gene3D" id="3.40.50.150">
    <property type="entry name" value="Vaccinia Virus protein VP39"/>
    <property type="match status" value="1"/>
</dbReference>
<dbReference type="GO" id="GO:0102559">
    <property type="term" value="F:peptide chain release factor N(5)-glutamine methyltransferase activity"/>
    <property type="evidence" value="ECO:0007669"/>
    <property type="project" value="UniProtKB-EC"/>
</dbReference>
<dbReference type="InterPro" id="IPR025714">
    <property type="entry name" value="Methyltranfer_dom"/>
</dbReference>
<feature type="binding site" evidence="4">
    <location>
        <begin position="124"/>
        <end position="128"/>
    </location>
    <ligand>
        <name>S-adenosyl-L-methionine</name>
        <dbReference type="ChEBI" id="CHEBI:59789"/>
    </ligand>
</feature>
<feature type="domain" description="Methyltransferase" evidence="5">
    <location>
        <begin position="121"/>
        <end position="193"/>
    </location>
</feature>
<dbReference type="PANTHER" id="PTHR47441">
    <property type="match status" value="1"/>
</dbReference>
<dbReference type="InterPro" id="IPR019874">
    <property type="entry name" value="RF_methyltr_PrmC"/>
</dbReference>
<reference evidence="7" key="1">
    <citation type="journal article" date="2015" name="ISME J.">
        <title>Draft Genome Sequence of Streptomyces incarnatus NRRL8089, which Produces the Nucleoside Antibiotic Sinefungin.</title>
        <authorList>
            <person name="Oshima K."/>
            <person name="Hattori M."/>
            <person name="Shimizu H."/>
            <person name="Fukuda K."/>
            <person name="Nemoto M."/>
            <person name="Inagaki K."/>
            <person name="Tamura T."/>
        </authorList>
    </citation>
    <scope>NUCLEOTIDE SEQUENCE</scope>
    <source>
        <strain evidence="7">FACHB-1277</strain>
    </source>
</reference>
<dbReference type="EMBL" id="JACJPY010000082">
    <property type="protein sequence ID" value="MBD2152116.1"/>
    <property type="molecule type" value="Genomic_DNA"/>
</dbReference>
<dbReference type="InterPro" id="IPR052663">
    <property type="entry name" value="RF_glutamine_MTase_cyano"/>
</dbReference>
<comment type="catalytic activity">
    <reaction evidence="4">
        <text>L-glutaminyl-[peptide chain release factor] + S-adenosyl-L-methionine = N(5)-methyl-L-glutaminyl-[peptide chain release factor] + S-adenosyl-L-homocysteine + H(+)</text>
        <dbReference type="Rhea" id="RHEA:42896"/>
        <dbReference type="Rhea" id="RHEA-COMP:10271"/>
        <dbReference type="Rhea" id="RHEA-COMP:10272"/>
        <dbReference type="ChEBI" id="CHEBI:15378"/>
        <dbReference type="ChEBI" id="CHEBI:30011"/>
        <dbReference type="ChEBI" id="CHEBI:57856"/>
        <dbReference type="ChEBI" id="CHEBI:59789"/>
        <dbReference type="ChEBI" id="CHEBI:61891"/>
        <dbReference type="EC" id="2.1.1.297"/>
    </reaction>
</comment>
<dbReference type="RefSeq" id="WP_190352525.1">
    <property type="nucleotide sequence ID" value="NZ_JACJPY010000082.1"/>
</dbReference>
<accession>A0A926UWF0</accession>
<dbReference type="NCBIfam" id="TIGR03534">
    <property type="entry name" value="RF_mod_PrmC"/>
    <property type="match status" value="1"/>
</dbReference>
<proteinExistence type="inferred from homology"/>
<dbReference type="Gene3D" id="1.10.8.10">
    <property type="entry name" value="DNA helicase RuvA subunit, C-terminal domain"/>
    <property type="match status" value="1"/>
</dbReference>
<evidence type="ECO:0000259" key="5">
    <source>
        <dbReference type="Pfam" id="PF13847"/>
    </source>
</evidence>
<comment type="caution">
    <text evidence="7">The sequence shown here is derived from an EMBL/GenBank/DDBJ whole genome shotgun (WGS) entry which is preliminary data.</text>
</comment>
<evidence type="ECO:0000256" key="1">
    <source>
        <dbReference type="ARBA" id="ARBA00022603"/>
    </source>
</evidence>
<keyword evidence="8" id="KW-1185">Reference proteome</keyword>
<comment type="function">
    <text evidence="4">Methylates the class 1 translation termination release factors RF1/PrfA and RF2/PrfB on the glutamine residue of the universally conserved GGQ motif.</text>
</comment>
<name>A0A926UWF0_9CYAN</name>
<dbReference type="Pfam" id="PF17827">
    <property type="entry name" value="PrmC_N"/>
    <property type="match status" value="1"/>
</dbReference>
<keyword evidence="3 4" id="KW-0949">S-adenosyl-L-methionine</keyword>
<sequence length="293" mass="32862">MNFWEWYDLQLLAAAQNDIPKHELEWLICRVTFLDKLDLRLRSPNITAKITPEIFANLDQLWHKRLSDRLPVQYLTGSVTWRNLELQVSPAVLIPRPETELIVDIIASSCQGQIYQQGLWLDLGTGSGAIAIAIAQQFPDAQVHAIDVSIDALAIAKINAAQNQKSYPQSNLHFHHGNWFTPAAQLGLQQKAIGLVSNPPYIPSDEIIKLQPEVKNHEPHLALDGGTDGLNALRELVAIAPDYLMASGFWIVEMMAGQANLVQSLLEDDGRYTNIKIHPDYASIDRFISAYRK</sequence>
<dbReference type="SUPFAM" id="SSF53335">
    <property type="entry name" value="S-adenosyl-L-methionine-dependent methyltransferases"/>
    <property type="match status" value="1"/>
</dbReference>
<feature type="binding site" evidence="4">
    <location>
        <position position="147"/>
    </location>
    <ligand>
        <name>S-adenosyl-L-methionine</name>
        <dbReference type="ChEBI" id="CHEBI:59789"/>
    </ligand>
</feature>
<dbReference type="PANTHER" id="PTHR47441:SF3">
    <property type="entry name" value="RELEASE FACTOR GLUTAMINE METHYLTRANSFERASE"/>
    <property type="match status" value="1"/>
</dbReference>
<evidence type="ECO:0000313" key="8">
    <source>
        <dbReference type="Proteomes" id="UP000631421"/>
    </source>
</evidence>
<dbReference type="Proteomes" id="UP000631421">
    <property type="component" value="Unassembled WGS sequence"/>
</dbReference>
<protein>
    <recommendedName>
        <fullName evidence="4">Release factor glutamine methyltransferase</fullName>
        <shortName evidence="4">RF MTase</shortName>
        <ecNumber evidence="4">2.1.1.297</ecNumber>
    </recommendedName>
    <alternativeName>
        <fullName evidence="4">N5-glutamine methyltransferase PrmC</fullName>
    </alternativeName>
    <alternativeName>
        <fullName evidence="4">Protein-(glutamine-N5) MTase PrmC</fullName>
    </alternativeName>
    <alternativeName>
        <fullName evidence="4">Protein-glutamine N-methyltransferase PrmC</fullName>
    </alternativeName>
</protein>
<dbReference type="NCBIfam" id="TIGR00536">
    <property type="entry name" value="hemK_fam"/>
    <property type="match status" value="1"/>
</dbReference>
<dbReference type="InterPro" id="IPR029063">
    <property type="entry name" value="SAM-dependent_MTases_sf"/>
</dbReference>
<evidence type="ECO:0000256" key="3">
    <source>
        <dbReference type="ARBA" id="ARBA00022691"/>
    </source>
</evidence>
<keyword evidence="1 4" id="KW-0489">Methyltransferase</keyword>
<evidence type="ECO:0000259" key="6">
    <source>
        <dbReference type="Pfam" id="PF17827"/>
    </source>
</evidence>
<keyword evidence="2 4" id="KW-0808">Transferase</keyword>
<dbReference type="AlphaFoldDB" id="A0A926UWF0"/>
<reference evidence="7" key="2">
    <citation type="submission" date="2020-08" db="EMBL/GenBank/DDBJ databases">
        <authorList>
            <person name="Chen M."/>
            <person name="Teng W."/>
            <person name="Zhao L."/>
            <person name="Hu C."/>
            <person name="Zhou Y."/>
            <person name="Han B."/>
            <person name="Song L."/>
            <person name="Shu W."/>
        </authorList>
    </citation>
    <scope>NUCLEOTIDE SEQUENCE</scope>
    <source>
        <strain evidence="7">FACHB-1277</strain>
    </source>
</reference>
<feature type="binding site" evidence="4">
    <location>
        <position position="179"/>
    </location>
    <ligand>
        <name>S-adenosyl-L-methionine</name>
        <dbReference type="ChEBI" id="CHEBI:59789"/>
    </ligand>
</feature>
<dbReference type="EC" id="2.1.1.297" evidence="4"/>
<evidence type="ECO:0000256" key="4">
    <source>
        <dbReference type="HAMAP-Rule" id="MF_02126"/>
    </source>
</evidence>
<gene>
    <name evidence="4 7" type="primary">prmC</name>
    <name evidence="7" type="ORF">H6F44_18610</name>
</gene>
<evidence type="ECO:0000256" key="2">
    <source>
        <dbReference type="ARBA" id="ARBA00022679"/>
    </source>
</evidence>
<dbReference type="InterPro" id="IPR004556">
    <property type="entry name" value="HemK-like"/>
</dbReference>
<organism evidence="7 8">
    <name type="scientific">Pseudanabaena cinerea FACHB-1277</name>
    <dbReference type="NCBI Taxonomy" id="2949581"/>
    <lineage>
        <taxon>Bacteria</taxon>
        <taxon>Bacillati</taxon>
        <taxon>Cyanobacteriota</taxon>
        <taxon>Cyanophyceae</taxon>
        <taxon>Pseudanabaenales</taxon>
        <taxon>Pseudanabaenaceae</taxon>
        <taxon>Pseudanabaena</taxon>
        <taxon>Pseudanabaena cinerea</taxon>
    </lineage>
</organism>
<comment type="similarity">
    <text evidence="4">Belongs to the protein N5-glutamine methyltransferase family. PrmC subfamily.</text>
</comment>
<dbReference type="InterPro" id="IPR040758">
    <property type="entry name" value="PrmC_N"/>
</dbReference>